<sequence>MIWALGWLYCPKHLTRARMNEPDPSRAYSLSISLSMLIGYIIAKDSLMYLTTELIGWACLLCSVDMSSKGLLCLYPEQRRAHQKGYLHLNTSALAYRRSSGSMARIYWFR</sequence>
<reference evidence="1 2" key="1">
    <citation type="journal article" date="2021" name="J. Hered.">
        <title>A chromosome-level genome assembly of the parasitoid wasp, Cotesia glomerata (Hymenoptera: Braconidae).</title>
        <authorList>
            <person name="Pinto B.J."/>
            <person name="Weis J.J."/>
            <person name="Gamble T."/>
            <person name="Ode P.J."/>
            <person name="Paul R."/>
            <person name="Zaspel J.M."/>
        </authorList>
    </citation>
    <scope>NUCLEOTIDE SEQUENCE [LARGE SCALE GENOMIC DNA]</scope>
    <source>
        <strain evidence="1">CgM1</strain>
    </source>
</reference>
<protein>
    <submittedName>
        <fullName evidence="1">Uncharacterized protein</fullName>
    </submittedName>
</protein>
<organism evidence="1 2">
    <name type="scientific">Cotesia glomerata</name>
    <name type="common">Lepidopteran parasitic wasp</name>
    <name type="synonym">Apanteles glomeratus</name>
    <dbReference type="NCBI Taxonomy" id="32391"/>
    <lineage>
        <taxon>Eukaryota</taxon>
        <taxon>Metazoa</taxon>
        <taxon>Ecdysozoa</taxon>
        <taxon>Arthropoda</taxon>
        <taxon>Hexapoda</taxon>
        <taxon>Insecta</taxon>
        <taxon>Pterygota</taxon>
        <taxon>Neoptera</taxon>
        <taxon>Endopterygota</taxon>
        <taxon>Hymenoptera</taxon>
        <taxon>Apocrita</taxon>
        <taxon>Ichneumonoidea</taxon>
        <taxon>Braconidae</taxon>
        <taxon>Microgastrinae</taxon>
        <taxon>Cotesia</taxon>
    </lineage>
</organism>
<dbReference type="EMBL" id="JAHXZJ010000001">
    <property type="protein sequence ID" value="KAH0567456.1"/>
    <property type="molecule type" value="Genomic_DNA"/>
</dbReference>
<dbReference type="Proteomes" id="UP000826195">
    <property type="component" value="Unassembled WGS sequence"/>
</dbReference>
<name>A0AAV7J7J8_COTGL</name>
<accession>A0AAV7J7J8</accession>
<keyword evidence="2" id="KW-1185">Reference proteome</keyword>
<evidence type="ECO:0000313" key="1">
    <source>
        <dbReference type="EMBL" id="KAH0567456.1"/>
    </source>
</evidence>
<comment type="caution">
    <text evidence="1">The sequence shown here is derived from an EMBL/GenBank/DDBJ whole genome shotgun (WGS) entry which is preliminary data.</text>
</comment>
<dbReference type="AlphaFoldDB" id="A0AAV7J7J8"/>
<proteinExistence type="predicted"/>
<evidence type="ECO:0000313" key="2">
    <source>
        <dbReference type="Proteomes" id="UP000826195"/>
    </source>
</evidence>
<gene>
    <name evidence="1" type="ORF">KQX54_010123</name>
</gene>